<evidence type="ECO:0000313" key="1">
    <source>
        <dbReference type="EMBL" id="UGO52287.1"/>
    </source>
</evidence>
<proteinExistence type="predicted"/>
<evidence type="ECO:0000313" key="2">
    <source>
        <dbReference type="Proteomes" id="UP000828055"/>
    </source>
</evidence>
<name>A0AC61TPF5_9CAUD</name>
<sequence length="236" mass="27158">MNWGIIKIMGNKVAYSMFDGSGIMLLEYAKAGYQCYCFNADEGNHGEYFIKMNHENLHYVNMWIDENFIENIIKMDIPKPDIVFGFPDCTMFAQSGSKHVRSEDDIHIALQNAIMVEKVGNHFGVPWMAENPVGRLSTLWRKPDFYFNPRDFGNYLDESDGSFHPKMPLKDGYTKRTAIWCGNGFTEPERKPLSNDEGVMFFWGWKFLGGKSARTKQLRSLTPRGFARAVFESNSK</sequence>
<keyword evidence="1" id="KW-0808">Transferase</keyword>
<accession>A0AC61TPF5</accession>
<keyword evidence="2" id="KW-1185">Reference proteome</keyword>
<protein>
    <submittedName>
        <fullName evidence="1">DNA cytosine methyltransferase</fullName>
    </submittedName>
</protein>
<dbReference type="Proteomes" id="UP000828055">
    <property type="component" value="Segment"/>
</dbReference>
<organism evidence="1 2">
    <name type="scientific">Escherichia phage vB_EcoD_Poky</name>
    <dbReference type="NCBI Taxonomy" id="2902673"/>
    <lineage>
        <taxon>Viruses</taxon>
        <taxon>Duplodnaviria</taxon>
        <taxon>Heunggongvirae</taxon>
        <taxon>Uroviricota</taxon>
        <taxon>Caudoviricetes</taxon>
        <taxon>Drexlerviridae</taxon>
        <taxon>Tempevirinae</taxon>
        <taxon>Warwickvirus</taxon>
        <taxon>Warwickvirus poky</taxon>
    </lineage>
</organism>
<keyword evidence="1" id="KW-0489">Methyltransferase</keyword>
<dbReference type="EMBL" id="OL539445">
    <property type="protein sequence ID" value="UGO52287.1"/>
    <property type="molecule type" value="Genomic_DNA"/>
</dbReference>
<reference evidence="1" key="1">
    <citation type="submission" date="2021-10" db="EMBL/GenBank/DDBJ databases">
        <authorList>
            <person name="Rolfson A."/>
            <person name="Kim M."/>
            <person name="Sork C."/>
            <person name="Stoker T.S."/>
            <person name="Thompson D.W."/>
            <person name="Newey C."/>
            <person name="Soule S."/>
            <person name="Grose J.H."/>
        </authorList>
    </citation>
    <scope>NUCLEOTIDE SEQUENCE</scope>
</reference>
<gene>
    <name evidence="1" type="ORF">POKY_48</name>
</gene>